<sequence>MSTLLPECFPTTSSLQDVVLVLSEQIGSGHDREVWRHPLNRALGVKVAKPEHERAQNDIDLHYSMHLERLGVAGPHLPRVHGWVRTDRGRGLVVDLVQRADGTPCPTLSQALLDGTISEMEAVGLVYEACDWLTRNGVMLADYGVDNFLVRESPSGDRAYLVFVDGLGTRHFDFKYWARCTFTPLEHWTARQKARAFRDRTLHMLRDRSSRLWIPKKRQHVAS</sequence>
<dbReference type="InterPro" id="IPR019647">
    <property type="entry name" value="PhoP_reg_network_YrbL"/>
</dbReference>
<proteinExistence type="predicted"/>
<accession>A0A193G3R5</accession>
<reference evidence="1 2" key="1">
    <citation type="submission" date="2016-06" db="EMBL/GenBank/DDBJ databases">
        <title>Complete genome sequences of Bordetella bronchialis and Bordetella flabilis.</title>
        <authorList>
            <person name="LiPuma J.J."/>
            <person name="Spilker T."/>
        </authorList>
    </citation>
    <scope>NUCLEOTIDE SEQUENCE [LARGE SCALE GENOMIC DNA]</scope>
    <source>
        <strain evidence="1 2">AU17976</strain>
    </source>
</reference>
<dbReference type="Pfam" id="PF10707">
    <property type="entry name" value="YrbL-PhoP_reg"/>
    <property type="match status" value="1"/>
</dbReference>
<gene>
    <name evidence="1" type="ORF">BAU08_25900</name>
</gene>
<name>A0A193G3R5_9BORD</name>
<evidence type="ECO:0000313" key="2">
    <source>
        <dbReference type="Proteomes" id="UP000092213"/>
    </source>
</evidence>
<dbReference type="AlphaFoldDB" id="A0A193G3R5"/>
<organism evidence="1 2">
    <name type="scientific">Bordetella bronchialis</name>
    <dbReference type="NCBI Taxonomy" id="463025"/>
    <lineage>
        <taxon>Bacteria</taxon>
        <taxon>Pseudomonadati</taxon>
        <taxon>Pseudomonadota</taxon>
        <taxon>Betaproteobacteria</taxon>
        <taxon>Burkholderiales</taxon>
        <taxon>Alcaligenaceae</taxon>
        <taxon>Bordetella</taxon>
    </lineage>
</organism>
<protein>
    <recommendedName>
        <fullName evidence="3">PhoP regulatory network protein YrbL</fullName>
    </recommendedName>
</protein>
<dbReference type="EMBL" id="CP016171">
    <property type="protein sequence ID" value="ANN74333.1"/>
    <property type="molecule type" value="Genomic_DNA"/>
</dbReference>
<dbReference type="Proteomes" id="UP000092213">
    <property type="component" value="Chromosome"/>
</dbReference>
<dbReference type="STRING" id="463025.BAU08_25900"/>
<dbReference type="RefSeq" id="WP_066672378.1">
    <property type="nucleotide sequence ID" value="NZ_CP016171.1"/>
</dbReference>
<evidence type="ECO:0000313" key="1">
    <source>
        <dbReference type="EMBL" id="ANN74333.1"/>
    </source>
</evidence>
<evidence type="ECO:0008006" key="3">
    <source>
        <dbReference type="Google" id="ProtNLM"/>
    </source>
</evidence>